<dbReference type="GO" id="GO:0006270">
    <property type="term" value="P:DNA replication initiation"/>
    <property type="evidence" value="ECO:0007669"/>
    <property type="project" value="TreeGrafter"/>
</dbReference>
<dbReference type="EMBL" id="JARJCW010000053">
    <property type="protein sequence ID" value="KAJ7202829.1"/>
    <property type="molecule type" value="Genomic_DNA"/>
</dbReference>
<dbReference type="GO" id="GO:0005664">
    <property type="term" value="C:nuclear origin of replication recognition complex"/>
    <property type="evidence" value="ECO:0007669"/>
    <property type="project" value="InterPro"/>
</dbReference>
<gene>
    <name evidence="2" type="ORF">GGX14DRAFT_544406</name>
</gene>
<sequence>MTNDINMPSSLWREVFQLNWVIRPSIRIKLLKPRESGLPNRKISHDRGFSNIPDKIAHTKHFASDIFSLLSNATPRISPRPSPAELSYLEALLGRLHAPGKSKQTTSDWRAQSHSPDILLQAVDSSRESFSCHARRTKLGFNLVRIVIQFLSLSKKDKLLDRWRGAAAISKVLDGDGVNGLAGLLKKLPSADLKVLLGELHEYLQNVPEEIRDAELASRNKIVMFRKAFAAIREVDTALARVVYRTVTVPIRGTLINPALRSSIVSGVLFPHSYTGQETVDDKDEDLQALPDTTILFKGYIKAGKMINIVLTTTATPAKGGKGKGKKSEPEPGTQERWRLSVQARFVRALHELAFVGFIKHTSRSSGGRKGEYVLRTVLGVVE</sequence>
<dbReference type="Pfam" id="PF18137">
    <property type="entry name" value="WHD_ORC"/>
    <property type="match status" value="1"/>
</dbReference>
<dbReference type="GO" id="GO:0005656">
    <property type="term" value="C:nuclear pre-replicative complex"/>
    <property type="evidence" value="ECO:0007669"/>
    <property type="project" value="TreeGrafter"/>
</dbReference>
<proteinExistence type="predicted"/>
<protein>
    <recommendedName>
        <fullName evidence="1">Origin recognition complex subunit 3 winged helix C-terminal domain-containing protein</fullName>
    </recommendedName>
</protein>
<keyword evidence="3" id="KW-1185">Reference proteome</keyword>
<comment type="caution">
    <text evidence="2">The sequence shown here is derived from an EMBL/GenBank/DDBJ whole genome shotgun (WGS) entry which is preliminary data.</text>
</comment>
<dbReference type="PANTHER" id="PTHR12748:SF0">
    <property type="entry name" value="ORIGIN RECOGNITION COMPLEX SUBUNIT 3"/>
    <property type="match status" value="1"/>
</dbReference>
<evidence type="ECO:0000259" key="1">
    <source>
        <dbReference type="Pfam" id="PF18137"/>
    </source>
</evidence>
<dbReference type="AlphaFoldDB" id="A0AAD6V8Q8"/>
<dbReference type="PANTHER" id="PTHR12748">
    <property type="entry name" value="ORIGIN RECOGNITION COMPLEX SUBUNIT 3"/>
    <property type="match status" value="1"/>
</dbReference>
<name>A0AAD6V8Q8_9AGAR</name>
<reference evidence="2" key="1">
    <citation type="submission" date="2023-03" db="EMBL/GenBank/DDBJ databases">
        <title>Massive genome expansion in bonnet fungi (Mycena s.s.) driven by repeated elements and novel gene families across ecological guilds.</title>
        <authorList>
            <consortium name="Lawrence Berkeley National Laboratory"/>
            <person name="Harder C.B."/>
            <person name="Miyauchi S."/>
            <person name="Viragh M."/>
            <person name="Kuo A."/>
            <person name="Thoen E."/>
            <person name="Andreopoulos B."/>
            <person name="Lu D."/>
            <person name="Skrede I."/>
            <person name="Drula E."/>
            <person name="Henrissat B."/>
            <person name="Morin E."/>
            <person name="Kohler A."/>
            <person name="Barry K."/>
            <person name="LaButti K."/>
            <person name="Morin E."/>
            <person name="Salamov A."/>
            <person name="Lipzen A."/>
            <person name="Mereny Z."/>
            <person name="Hegedus B."/>
            <person name="Baldrian P."/>
            <person name="Stursova M."/>
            <person name="Weitz H."/>
            <person name="Taylor A."/>
            <person name="Grigoriev I.V."/>
            <person name="Nagy L.G."/>
            <person name="Martin F."/>
            <person name="Kauserud H."/>
        </authorList>
    </citation>
    <scope>NUCLEOTIDE SEQUENCE</scope>
    <source>
        <strain evidence="2">9144</strain>
    </source>
</reference>
<dbReference type="GO" id="GO:0003688">
    <property type="term" value="F:DNA replication origin binding"/>
    <property type="evidence" value="ECO:0007669"/>
    <property type="project" value="TreeGrafter"/>
</dbReference>
<dbReference type="InterPro" id="IPR040855">
    <property type="entry name" value="ORC_WH_C"/>
</dbReference>
<dbReference type="InterPro" id="IPR020795">
    <property type="entry name" value="ORC3"/>
</dbReference>
<accession>A0AAD6V8Q8</accession>
<organism evidence="2 3">
    <name type="scientific">Mycena pura</name>
    <dbReference type="NCBI Taxonomy" id="153505"/>
    <lineage>
        <taxon>Eukaryota</taxon>
        <taxon>Fungi</taxon>
        <taxon>Dikarya</taxon>
        <taxon>Basidiomycota</taxon>
        <taxon>Agaricomycotina</taxon>
        <taxon>Agaricomycetes</taxon>
        <taxon>Agaricomycetidae</taxon>
        <taxon>Agaricales</taxon>
        <taxon>Marasmiineae</taxon>
        <taxon>Mycenaceae</taxon>
        <taxon>Mycena</taxon>
    </lineage>
</organism>
<dbReference type="Proteomes" id="UP001219525">
    <property type="component" value="Unassembled WGS sequence"/>
</dbReference>
<dbReference type="GO" id="GO:0031261">
    <property type="term" value="C:DNA replication preinitiation complex"/>
    <property type="evidence" value="ECO:0007669"/>
    <property type="project" value="TreeGrafter"/>
</dbReference>
<feature type="domain" description="Origin recognition complex subunit 3 winged helix C-terminal" evidence="1">
    <location>
        <begin position="261"/>
        <end position="378"/>
    </location>
</feature>
<evidence type="ECO:0000313" key="2">
    <source>
        <dbReference type="EMBL" id="KAJ7202829.1"/>
    </source>
</evidence>
<evidence type="ECO:0000313" key="3">
    <source>
        <dbReference type="Proteomes" id="UP001219525"/>
    </source>
</evidence>